<dbReference type="InterPro" id="IPR001370">
    <property type="entry name" value="BIR_rpt"/>
</dbReference>
<dbReference type="SMART" id="SM00238">
    <property type="entry name" value="BIR"/>
    <property type="match status" value="1"/>
</dbReference>
<protein>
    <submittedName>
        <fullName evidence="3">Death-associated inhibitor of apoptosis 1</fullName>
    </submittedName>
</protein>
<evidence type="ECO:0000256" key="1">
    <source>
        <dbReference type="SAM" id="MobiDB-lite"/>
    </source>
</evidence>
<dbReference type="RefSeq" id="XP_003739005.1">
    <property type="nucleotide sequence ID" value="XM_003738957.2"/>
</dbReference>
<dbReference type="SUPFAM" id="SSF57924">
    <property type="entry name" value="Inhibitor of apoptosis (IAP) repeat"/>
    <property type="match status" value="1"/>
</dbReference>
<keyword evidence="2" id="KW-1185">Reference proteome</keyword>
<evidence type="ECO:0000313" key="2">
    <source>
        <dbReference type="Proteomes" id="UP000694867"/>
    </source>
</evidence>
<dbReference type="GO" id="GO:0051726">
    <property type="term" value="P:regulation of cell cycle"/>
    <property type="evidence" value="ECO:0007669"/>
    <property type="project" value="TreeGrafter"/>
</dbReference>
<dbReference type="InterPro" id="IPR050784">
    <property type="entry name" value="IAP"/>
</dbReference>
<dbReference type="Proteomes" id="UP000694867">
    <property type="component" value="Unplaced"/>
</dbReference>
<dbReference type="GO" id="GO:0005634">
    <property type="term" value="C:nucleus"/>
    <property type="evidence" value="ECO:0007669"/>
    <property type="project" value="TreeGrafter"/>
</dbReference>
<dbReference type="GO" id="GO:0005737">
    <property type="term" value="C:cytoplasm"/>
    <property type="evidence" value="ECO:0007669"/>
    <property type="project" value="TreeGrafter"/>
</dbReference>
<accession>A0AAJ6QNN2</accession>
<dbReference type="CDD" id="cd00022">
    <property type="entry name" value="BIR"/>
    <property type="match status" value="1"/>
</dbReference>
<organism evidence="2 3">
    <name type="scientific">Galendromus occidentalis</name>
    <name type="common">western predatory mite</name>
    <dbReference type="NCBI Taxonomy" id="34638"/>
    <lineage>
        <taxon>Eukaryota</taxon>
        <taxon>Metazoa</taxon>
        <taxon>Ecdysozoa</taxon>
        <taxon>Arthropoda</taxon>
        <taxon>Chelicerata</taxon>
        <taxon>Arachnida</taxon>
        <taxon>Acari</taxon>
        <taxon>Parasitiformes</taxon>
        <taxon>Mesostigmata</taxon>
        <taxon>Gamasina</taxon>
        <taxon>Phytoseioidea</taxon>
        <taxon>Phytoseiidae</taxon>
        <taxon>Typhlodrominae</taxon>
        <taxon>Galendromus</taxon>
    </lineage>
</organism>
<evidence type="ECO:0000313" key="3">
    <source>
        <dbReference type="RefSeq" id="XP_003739005.1"/>
    </source>
</evidence>
<dbReference type="KEGG" id="goe:100908253"/>
<dbReference type="PANTHER" id="PTHR10044:SF139">
    <property type="entry name" value="DEATH-ASSOCIATED INHIBITOR OF APOPTOSIS 2"/>
    <property type="match status" value="1"/>
</dbReference>
<proteinExistence type="predicted"/>
<dbReference type="Gene3D" id="1.10.1170.10">
    <property type="entry name" value="Inhibitor Of Apoptosis Protein (2mihbC-IAP-1), Chain A"/>
    <property type="match status" value="1"/>
</dbReference>
<reference evidence="3" key="1">
    <citation type="submission" date="2025-08" db="UniProtKB">
        <authorList>
            <consortium name="RefSeq"/>
        </authorList>
    </citation>
    <scope>IDENTIFICATION</scope>
</reference>
<gene>
    <name evidence="3" type="primary">LOC100908253</name>
</gene>
<dbReference type="Pfam" id="PF00653">
    <property type="entry name" value="BIR"/>
    <property type="match status" value="1"/>
</dbReference>
<name>A0AAJ6QNN2_9ACAR</name>
<dbReference type="PROSITE" id="PS50143">
    <property type="entry name" value="BIR_REPEAT_2"/>
    <property type="match status" value="1"/>
</dbReference>
<dbReference type="GeneID" id="100908253"/>
<dbReference type="PANTHER" id="PTHR10044">
    <property type="entry name" value="INHIBITOR OF APOPTOSIS"/>
    <property type="match status" value="1"/>
</dbReference>
<sequence length="140" mass="15982">MISQTSFISLFHPDSRLASFGADWPLDFENVSPRKLADNGFVYLGNEDHVKCFACGKELQNWEETDNIVEEHQRRNECLYLNYLKSGGSAYDMDLKTALDIAKEIHRRTIVAIESDTADESDLKTHFNSSKPKGRPKKKV</sequence>
<dbReference type="AlphaFoldDB" id="A0AAJ6QNN2"/>
<feature type="region of interest" description="Disordered" evidence="1">
    <location>
        <begin position="119"/>
        <end position="140"/>
    </location>
</feature>